<protein>
    <submittedName>
        <fullName evidence="1">Uncharacterized protein</fullName>
    </submittedName>
</protein>
<dbReference type="Proteomes" id="UP001163321">
    <property type="component" value="Chromosome 9"/>
</dbReference>
<reference evidence="1 2" key="1">
    <citation type="journal article" date="2022" name="bioRxiv">
        <title>The genome of the oomycete Peronosclerospora sorghi, a cosmopolitan pathogen of maize and sorghum, is inflated with dispersed pseudogenes.</title>
        <authorList>
            <person name="Fletcher K."/>
            <person name="Martin F."/>
            <person name="Isakeit T."/>
            <person name="Cavanaugh K."/>
            <person name="Magill C."/>
            <person name="Michelmore R."/>
        </authorList>
    </citation>
    <scope>NUCLEOTIDE SEQUENCE [LARGE SCALE GENOMIC DNA]</scope>
    <source>
        <strain evidence="1">P6</strain>
    </source>
</reference>
<accession>A0ACC0VH88</accession>
<dbReference type="EMBL" id="CM047588">
    <property type="protein sequence ID" value="KAI9905843.1"/>
    <property type="molecule type" value="Genomic_DNA"/>
</dbReference>
<sequence>MSLIYCVNSVHVTFELVTKGTCPQRPREKPRRVLYAHHRFLHGIKSPSRCHVQRGKLQHYHVARTLARTEREREPTVSLERRLCFHSSEEIHARDQETAIEGHETTNQMPLDGNATVGTGSIDAVSPRREDILGRFPSSCVPPPQTPHSAVGISPSSPRRFMGATDIALSSSRPQVCAAGMTTEEADRYRMKRSSGKRLRSPQTHTTSWQDFGHSDRHDSRASSTMSTPSFSHKRQVRSAAERTFGGSAVARTLNMETSRKPQVESMRSEHCPVVPESDALANEGARNCLALDDESKQMKETKRVSFRSKHRPHTPDNLVTHPQPRTLPVLADKTTQTDDFLLPTCTCHCHVEETDRPGLPSRSSACDQRRGECERRSTQGAPTAAQANDRRSSSHLTNPLLVNPRYPPAPTSFQGKSMYSTVFNDRLPWR</sequence>
<organism evidence="1 2">
    <name type="scientific">Peronosclerospora sorghi</name>
    <dbReference type="NCBI Taxonomy" id="230839"/>
    <lineage>
        <taxon>Eukaryota</taxon>
        <taxon>Sar</taxon>
        <taxon>Stramenopiles</taxon>
        <taxon>Oomycota</taxon>
        <taxon>Peronosporomycetes</taxon>
        <taxon>Peronosporales</taxon>
        <taxon>Peronosporaceae</taxon>
        <taxon>Peronosclerospora</taxon>
    </lineage>
</organism>
<proteinExistence type="predicted"/>
<gene>
    <name evidence="1" type="ORF">PsorP6_013535</name>
</gene>
<comment type="caution">
    <text evidence="1">The sequence shown here is derived from an EMBL/GenBank/DDBJ whole genome shotgun (WGS) entry which is preliminary data.</text>
</comment>
<evidence type="ECO:0000313" key="1">
    <source>
        <dbReference type="EMBL" id="KAI9905843.1"/>
    </source>
</evidence>
<name>A0ACC0VH88_9STRA</name>
<evidence type="ECO:0000313" key="2">
    <source>
        <dbReference type="Proteomes" id="UP001163321"/>
    </source>
</evidence>
<keyword evidence="2" id="KW-1185">Reference proteome</keyword>